<sequence length="159" mass="18760">MLLKPQYYQLETNYSQEEVFKILFENTIEKKFRLFTPNKIFEGKVFKDSFIIEKVTSGNKSYIPIIHGDFQISSNNSTIITFHLKQKSFVKIFIPIWFTIISIILLFSIYTLSIIGIGFSILLLFFGLMFYFVNTEITRTKIMESFENLFQTKITQIKS</sequence>
<evidence type="ECO:0000313" key="2">
    <source>
        <dbReference type="EMBL" id="QTV05159.1"/>
    </source>
</evidence>
<protein>
    <submittedName>
        <fullName evidence="2">Uncharacterized protein</fullName>
    </submittedName>
</protein>
<reference evidence="3" key="2">
    <citation type="submission" date="2021-04" db="EMBL/GenBank/DDBJ databases">
        <title>Taxonomy of Flavobacteriaceae bacterium ZY171143.</title>
        <authorList>
            <person name="Li F."/>
        </authorList>
    </citation>
    <scope>NUCLEOTIDE SEQUENCE [LARGE SCALE GENOMIC DNA]</scope>
    <source>
        <strain evidence="3">ZY171143</strain>
    </source>
</reference>
<keyword evidence="1" id="KW-0812">Transmembrane</keyword>
<dbReference type="Proteomes" id="UP000672011">
    <property type="component" value="Chromosome"/>
</dbReference>
<proteinExistence type="predicted"/>
<feature type="transmembrane region" description="Helical" evidence="1">
    <location>
        <begin position="89"/>
        <end position="108"/>
    </location>
</feature>
<dbReference type="RefSeq" id="WP_230475786.1">
    <property type="nucleotide sequence ID" value="NZ_CP072842.1"/>
</dbReference>
<name>A0ABX7XB90_9FLAO</name>
<gene>
    <name evidence="2" type="ORF">J9309_10240</name>
</gene>
<accession>A0ABX7XB90</accession>
<keyword evidence="1" id="KW-0472">Membrane</keyword>
<reference evidence="2 3" key="1">
    <citation type="journal article" date="2021" name="Int. J. Syst. Evol. Microbiol.">
        <title>Faecalibacter bovis sp. nov., isolated from cow faeces.</title>
        <authorList>
            <person name="Li F."/>
            <person name="Zhao W."/>
            <person name="Hong Q."/>
            <person name="Shao Q."/>
            <person name="Song J."/>
            <person name="Yang S."/>
        </authorList>
    </citation>
    <scope>NUCLEOTIDE SEQUENCE [LARGE SCALE GENOMIC DNA]</scope>
    <source>
        <strain evidence="2 3">ZY171143</strain>
    </source>
</reference>
<dbReference type="EMBL" id="CP072842">
    <property type="protein sequence ID" value="QTV05159.1"/>
    <property type="molecule type" value="Genomic_DNA"/>
</dbReference>
<keyword evidence="1" id="KW-1133">Transmembrane helix</keyword>
<organism evidence="2 3">
    <name type="scientific">Faecalibacter bovis</name>
    <dbReference type="NCBI Taxonomy" id="2898187"/>
    <lineage>
        <taxon>Bacteria</taxon>
        <taxon>Pseudomonadati</taxon>
        <taxon>Bacteroidota</taxon>
        <taxon>Flavobacteriia</taxon>
        <taxon>Flavobacteriales</taxon>
        <taxon>Weeksellaceae</taxon>
        <taxon>Faecalibacter</taxon>
    </lineage>
</organism>
<keyword evidence="3" id="KW-1185">Reference proteome</keyword>
<feature type="transmembrane region" description="Helical" evidence="1">
    <location>
        <begin position="114"/>
        <end position="133"/>
    </location>
</feature>
<evidence type="ECO:0000256" key="1">
    <source>
        <dbReference type="SAM" id="Phobius"/>
    </source>
</evidence>
<evidence type="ECO:0000313" key="3">
    <source>
        <dbReference type="Proteomes" id="UP000672011"/>
    </source>
</evidence>